<evidence type="ECO:0000313" key="8">
    <source>
        <dbReference type="EMBL" id="TNJ66258.1"/>
    </source>
</evidence>
<evidence type="ECO:0000256" key="4">
    <source>
        <dbReference type="ARBA" id="ARBA00033164"/>
    </source>
</evidence>
<name>A0A5C4TB11_9BACL</name>
<feature type="domain" description="Pseudouridine synthase RsuA/RluA-like" evidence="7">
    <location>
        <begin position="212"/>
        <end position="361"/>
    </location>
</feature>
<dbReference type="SUPFAM" id="SSF55120">
    <property type="entry name" value="Pseudouridine synthase"/>
    <property type="match status" value="1"/>
</dbReference>
<feature type="compositionally biased region" description="Basic and acidic residues" evidence="6">
    <location>
        <begin position="75"/>
        <end position="98"/>
    </location>
</feature>
<evidence type="ECO:0000259" key="7">
    <source>
        <dbReference type="Pfam" id="PF00849"/>
    </source>
</evidence>
<dbReference type="AlphaFoldDB" id="A0A5C4TB11"/>
<dbReference type="PANTHER" id="PTHR21600">
    <property type="entry name" value="MITOCHONDRIAL RNA PSEUDOURIDINE SYNTHASE"/>
    <property type="match status" value="1"/>
</dbReference>
<evidence type="ECO:0000256" key="5">
    <source>
        <dbReference type="PIRSR" id="PIRSR606225-1"/>
    </source>
</evidence>
<accession>A0A5C4TB11</accession>
<organism evidence="8 9">
    <name type="scientific">Paenibacillus hemerocallicola</name>
    <dbReference type="NCBI Taxonomy" id="1172614"/>
    <lineage>
        <taxon>Bacteria</taxon>
        <taxon>Bacillati</taxon>
        <taxon>Bacillota</taxon>
        <taxon>Bacilli</taxon>
        <taxon>Bacillales</taxon>
        <taxon>Paenibacillaceae</taxon>
        <taxon>Paenibacillus</taxon>
    </lineage>
</organism>
<dbReference type="InterPro" id="IPR050188">
    <property type="entry name" value="RluA_PseudoU_synthase"/>
</dbReference>
<comment type="similarity">
    <text evidence="2">Belongs to the pseudouridine synthase RluA family.</text>
</comment>
<dbReference type="GO" id="GO:0140098">
    <property type="term" value="F:catalytic activity, acting on RNA"/>
    <property type="evidence" value="ECO:0007669"/>
    <property type="project" value="UniProtKB-ARBA"/>
</dbReference>
<dbReference type="CDD" id="cd02869">
    <property type="entry name" value="PseudoU_synth_RluA_like"/>
    <property type="match status" value="1"/>
</dbReference>
<dbReference type="OrthoDB" id="9773999at2"/>
<feature type="region of interest" description="Disordered" evidence="6">
    <location>
        <begin position="39"/>
        <end position="134"/>
    </location>
</feature>
<keyword evidence="9" id="KW-1185">Reference proteome</keyword>
<evidence type="ECO:0000256" key="6">
    <source>
        <dbReference type="SAM" id="MobiDB-lite"/>
    </source>
</evidence>
<dbReference type="InterPro" id="IPR020103">
    <property type="entry name" value="PsdUridine_synth_cat_dom_sf"/>
</dbReference>
<comment type="catalytic activity">
    <reaction evidence="1">
        <text>a uridine in RNA = a pseudouridine in RNA</text>
        <dbReference type="Rhea" id="RHEA:48348"/>
        <dbReference type="Rhea" id="RHEA-COMP:12068"/>
        <dbReference type="Rhea" id="RHEA-COMP:12069"/>
        <dbReference type="ChEBI" id="CHEBI:65314"/>
        <dbReference type="ChEBI" id="CHEBI:65315"/>
    </reaction>
</comment>
<feature type="compositionally biased region" description="Polar residues" evidence="6">
    <location>
        <begin position="120"/>
        <end position="132"/>
    </location>
</feature>
<dbReference type="InterPro" id="IPR006225">
    <property type="entry name" value="PsdUridine_synth_RluC/D"/>
</dbReference>
<dbReference type="PANTHER" id="PTHR21600:SF71">
    <property type="entry name" value="PSEUDOURIDINE SYNTHASE"/>
    <property type="match status" value="1"/>
</dbReference>
<dbReference type="NCBIfam" id="TIGR00005">
    <property type="entry name" value="rluA_subfam"/>
    <property type="match status" value="1"/>
</dbReference>
<evidence type="ECO:0000256" key="1">
    <source>
        <dbReference type="ARBA" id="ARBA00000073"/>
    </source>
</evidence>
<dbReference type="GO" id="GO:0003723">
    <property type="term" value="F:RNA binding"/>
    <property type="evidence" value="ECO:0007669"/>
    <property type="project" value="InterPro"/>
</dbReference>
<dbReference type="GO" id="GO:0009982">
    <property type="term" value="F:pseudouridine synthase activity"/>
    <property type="evidence" value="ECO:0007669"/>
    <property type="project" value="InterPro"/>
</dbReference>
<gene>
    <name evidence="8" type="ORF">FE784_11325</name>
</gene>
<dbReference type="Gene3D" id="3.30.2350.10">
    <property type="entry name" value="Pseudouridine synthase"/>
    <property type="match status" value="1"/>
</dbReference>
<evidence type="ECO:0000256" key="3">
    <source>
        <dbReference type="ARBA" id="ARBA00031870"/>
    </source>
</evidence>
<sequence length="424" mass="47703">MLLYESICNNSAPIKSHFSFRPIYRTIIGIEKREKCVVPPVRDSGRNTKRNASAKQGHRQEQRQKPASAHQSGPYDKKGTPPGRSDRTKPFGKPDRSRRNGTPTADAPKRGGSPERRSAATAQPKSAISLSSGRRKGEWWEIKLPEGLAGAPVAVILKQLPVPPKLASKWMAANGAVKQGQHLRLKLFPQESPGFPADWAELNILYEDDFTLVVNKPAGVEVHPSVQGQRGTLAHAVAAYYEASGQACRVRHIHRLDKETTGPVLYAKNEFAHYEFDKAMREKKIERIYLAVAEGVFEQKRGKIDKPIGQDRHHSTRRRVSETGEQAVTLFEVAESFVNHTLVRLRLETGRTHQIRVHLSSIDHPLAGDGMYGGTRRYIHRQALHGEKLVWHHPWTGDRMEVRTPMPADMNKLLQDLREEMNGL</sequence>
<dbReference type="EMBL" id="VDCQ01000012">
    <property type="protein sequence ID" value="TNJ66258.1"/>
    <property type="molecule type" value="Genomic_DNA"/>
</dbReference>
<feature type="compositionally biased region" description="Basic and acidic residues" evidence="6">
    <location>
        <begin position="107"/>
        <end position="118"/>
    </location>
</feature>
<dbReference type="GO" id="GO:0000455">
    <property type="term" value="P:enzyme-directed rRNA pseudouridine synthesis"/>
    <property type="evidence" value="ECO:0007669"/>
    <property type="project" value="TreeGrafter"/>
</dbReference>
<evidence type="ECO:0000256" key="2">
    <source>
        <dbReference type="ARBA" id="ARBA00010876"/>
    </source>
</evidence>
<reference evidence="8 9" key="1">
    <citation type="submission" date="2019-05" db="EMBL/GenBank/DDBJ databases">
        <title>We sequenced the genome of Paenibacillus hemerocallicola KCTC 33185 for further insight into its adaptation and study the phylogeny of Paenibacillus.</title>
        <authorList>
            <person name="Narsing Rao M.P."/>
        </authorList>
    </citation>
    <scope>NUCLEOTIDE SEQUENCE [LARGE SCALE GENOMIC DNA]</scope>
    <source>
        <strain evidence="8 9">KCTC 33185</strain>
    </source>
</reference>
<dbReference type="Proteomes" id="UP000307943">
    <property type="component" value="Unassembled WGS sequence"/>
</dbReference>
<comment type="caution">
    <text evidence="8">The sequence shown here is derived from an EMBL/GenBank/DDBJ whole genome shotgun (WGS) entry which is preliminary data.</text>
</comment>
<protein>
    <recommendedName>
        <fullName evidence="3">RNA pseudouridylate synthase</fullName>
    </recommendedName>
    <alternativeName>
        <fullName evidence="4">RNA-uridine isomerase</fullName>
    </alternativeName>
</protein>
<feature type="active site" evidence="5">
    <location>
        <position position="257"/>
    </location>
</feature>
<dbReference type="InterPro" id="IPR006145">
    <property type="entry name" value="PsdUridine_synth_RsuA/RluA"/>
</dbReference>
<proteinExistence type="inferred from homology"/>
<evidence type="ECO:0000313" key="9">
    <source>
        <dbReference type="Proteomes" id="UP000307943"/>
    </source>
</evidence>
<dbReference type="Pfam" id="PF00849">
    <property type="entry name" value="PseudoU_synth_2"/>
    <property type="match status" value="1"/>
</dbReference>